<feature type="compositionally biased region" description="Polar residues" evidence="1">
    <location>
        <begin position="69"/>
        <end position="84"/>
    </location>
</feature>
<comment type="caution">
    <text evidence="2">The sequence shown here is derived from an EMBL/GenBank/DDBJ whole genome shotgun (WGS) entry which is preliminary data.</text>
</comment>
<dbReference type="EMBL" id="CAKOFQ010007604">
    <property type="protein sequence ID" value="CAH2004692.1"/>
    <property type="molecule type" value="Genomic_DNA"/>
</dbReference>
<accession>A0A9P0LSP0</accession>
<keyword evidence="3" id="KW-1185">Reference proteome</keyword>
<organism evidence="2 3">
    <name type="scientific">Acanthoscelides obtectus</name>
    <name type="common">Bean weevil</name>
    <name type="synonym">Bruchus obtectus</name>
    <dbReference type="NCBI Taxonomy" id="200917"/>
    <lineage>
        <taxon>Eukaryota</taxon>
        <taxon>Metazoa</taxon>
        <taxon>Ecdysozoa</taxon>
        <taxon>Arthropoda</taxon>
        <taxon>Hexapoda</taxon>
        <taxon>Insecta</taxon>
        <taxon>Pterygota</taxon>
        <taxon>Neoptera</taxon>
        <taxon>Endopterygota</taxon>
        <taxon>Coleoptera</taxon>
        <taxon>Polyphaga</taxon>
        <taxon>Cucujiformia</taxon>
        <taxon>Chrysomeloidea</taxon>
        <taxon>Chrysomelidae</taxon>
        <taxon>Bruchinae</taxon>
        <taxon>Bruchini</taxon>
        <taxon>Acanthoscelides</taxon>
    </lineage>
</organism>
<evidence type="ECO:0000313" key="3">
    <source>
        <dbReference type="Proteomes" id="UP001152888"/>
    </source>
</evidence>
<proteinExistence type="predicted"/>
<reference evidence="2" key="1">
    <citation type="submission" date="2022-03" db="EMBL/GenBank/DDBJ databases">
        <authorList>
            <person name="Sayadi A."/>
        </authorList>
    </citation>
    <scope>NUCLEOTIDE SEQUENCE</scope>
</reference>
<gene>
    <name evidence="2" type="ORF">ACAOBT_LOCUS28140</name>
</gene>
<evidence type="ECO:0000313" key="2">
    <source>
        <dbReference type="EMBL" id="CAH2004692.1"/>
    </source>
</evidence>
<evidence type="ECO:0000256" key="1">
    <source>
        <dbReference type="SAM" id="MobiDB-lite"/>
    </source>
</evidence>
<dbReference type="AlphaFoldDB" id="A0A9P0LSP0"/>
<protein>
    <submittedName>
        <fullName evidence="2">Uncharacterized protein</fullName>
    </submittedName>
</protein>
<dbReference type="Proteomes" id="UP001152888">
    <property type="component" value="Unassembled WGS sequence"/>
</dbReference>
<feature type="compositionally biased region" description="Polar residues" evidence="1">
    <location>
        <begin position="52"/>
        <end position="61"/>
    </location>
</feature>
<name>A0A9P0LSP0_ACAOB</name>
<feature type="region of interest" description="Disordered" evidence="1">
    <location>
        <begin position="52"/>
        <end position="93"/>
    </location>
</feature>
<sequence>MEHETAVFENPPKIEFIEIKKEPEVDTELFRYDEDANTQCYVPKPFLGMESQPANSINSADRPSHATIRGTTQRSNTVPCSASANGDGGKQRHRFGSNDLTEYALSMDCIMDIPGGDVLKIRSFEYYILYNSLFGQPCMKYCLGRF</sequence>